<evidence type="ECO:0000256" key="7">
    <source>
        <dbReference type="ARBA" id="ARBA00023180"/>
    </source>
</evidence>
<keyword evidence="4" id="KW-1133">Transmembrane helix</keyword>
<comment type="caution">
    <text evidence="9">The sequence shown here is derived from an EMBL/GenBank/DDBJ whole genome shotgun (WGS) entry which is preliminary data.</text>
</comment>
<dbReference type="PANTHER" id="PTHR48063">
    <property type="entry name" value="LRR RECEPTOR-LIKE KINASE"/>
    <property type="match status" value="1"/>
</dbReference>
<accession>A0AAW0LZB8</accession>
<dbReference type="Gene3D" id="3.80.10.10">
    <property type="entry name" value="Ribonuclease Inhibitor"/>
    <property type="match status" value="1"/>
</dbReference>
<evidence type="ECO:0000256" key="6">
    <source>
        <dbReference type="ARBA" id="ARBA00023170"/>
    </source>
</evidence>
<evidence type="ECO:0000256" key="3">
    <source>
        <dbReference type="ARBA" id="ARBA00022729"/>
    </source>
</evidence>
<comment type="subcellular location">
    <subcellularLocation>
        <location evidence="1">Membrane</location>
        <topology evidence="1">Single-pass type I membrane protein</topology>
    </subcellularLocation>
</comment>
<keyword evidence="3" id="KW-0732">Signal</keyword>
<name>A0AAW0LZB8_QUESU</name>
<reference evidence="9" key="2">
    <citation type="journal article" date="2018" name="Sci. Data">
        <title>The draft genome sequence of cork oak.</title>
        <authorList>
            <person name="Ramos A.M."/>
            <person name="Usie A."/>
            <person name="Barbosa P."/>
            <person name="Barros P.M."/>
            <person name="Capote T."/>
            <person name="Chaves I."/>
            <person name="Simoes F."/>
            <person name="Abreu I."/>
            <person name="Carrasquinho I."/>
            <person name="Faro C."/>
            <person name="Guimaraes J.B."/>
            <person name="Mendonca D."/>
            <person name="Nobrega F."/>
            <person name="Rodrigues L."/>
            <person name="Saibo N.J.M."/>
            <person name="Varela M.C."/>
            <person name="Egas C."/>
            <person name="Matos J."/>
            <person name="Miguel C.M."/>
            <person name="Oliveira M.M."/>
            <person name="Ricardo C.P."/>
            <person name="Goncalves S."/>
        </authorList>
    </citation>
    <scope>NUCLEOTIDE SEQUENCE [LARGE SCALE GENOMIC DNA]</scope>
    <source>
        <strain evidence="9">HL8</strain>
    </source>
</reference>
<proteinExistence type="predicted"/>
<organism evidence="9">
    <name type="scientific">Quercus suber</name>
    <name type="common">Cork oak</name>
    <dbReference type="NCBI Taxonomy" id="58331"/>
    <lineage>
        <taxon>Eukaryota</taxon>
        <taxon>Viridiplantae</taxon>
        <taxon>Streptophyta</taxon>
        <taxon>Embryophyta</taxon>
        <taxon>Tracheophyta</taxon>
        <taxon>Spermatophyta</taxon>
        <taxon>Magnoliopsida</taxon>
        <taxon>eudicotyledons</taxon>
        <taxon>Gunneridae</taxon>
        <taxon>Pentapetalae</taxon>
        <taxon>rosids</taxon>
        <taxon>fabids</taxon>
        <taxon>Fagales</taxon>
        <taxon>Fagaceae</taxon>
        <taxon>Quercus</taxon>
    </lineage>
</organism>
<keyword evidence="2" id="KW-0812">Transmembrane</keyword>
<reference evidence="9" key="1">
    <citation type="submission" date="2017-12" db="EMBL/GenBank/DDBJ databases">
        <authorList>
            <person name="Barbosa P."/>
            <person name="Usie A."/>
            <person name="Ramos A.M."/>
        </authorList>
    </citation>
    <scope>NUCLEOTIDE SEQUENCE</scope>
    <source>
        <strain evidence="9">HL8</strain>
        <tissue evidence="9">Leaves</tissue>
    </source>
</reference>
<reference evidence="9" key="3">
    <citation type="submission" date="2023-07" db="EMBL/GenBank/DDBJ databases">
        <title>An improved reference 1 genome and first organelle genomes of Quercus suber.</title>
        <authorList>
            <consortium name="Genosuber Consortium"/>
            <person name="Usie A."/>
            <person name="Serra O."/>
            <person name="Barros P."/>
        </authorList>
    </citation>
    <scope>NUCLEOTIDE SEQUENCE</scope>
    <source>
        <strain evidence="9">HL8</strain>
        <tissue evidence="9">Leaves</tissue>
    </source>
</reference>
<feature type="compositionally biased region" description="Basic and acidic residues" evidence="8">
    <location>
        <begin position="152"/>
        <end position="165"/>
    </location>
</feature>
<protein>
    <submittedName>
        <fullName evidence="9">Receptor-like protein eix2</fullName>
    </submittedName>
</protein>
<feature type="region of interest" description="Disordered" evidence="8">
    <location>
        <begin position="142"/>
        <end position="165"/>
    </location>
</feature>
<keyword evidence="7" id="KW-0325">Glycoprotein</keyword>
<evidence type="ECO:0000256" key="8">
    <source>
        <dbReference type="SAM" id="MobiDB-lite"/>
    </source>
</evidence>
<dbReference type="PANTHER" id="PTHR48063:SF98">
    <property type="entry name" value="LRR RECEPTOR-LIKE SERINE_THREONINE-PROTEIN KINASE FLS2"/>
    <property type="match status" value="1"/>
</dbReference>
<evidence type="ECO:0000313" key="9">
    <source>
        <dbReference type="EMBL" id="KAK7856790.1"/>
    </source>
</evidence>
<gene>
    <name evidence="9" type="primary">EIX2_143</name>
    <name evidence="9" type="ORF">CFP56_021610</name>
</gene>
<keyword evidence="6 9" id="KW-0675">Receptor</keyword>
<keyword evidence="5" id="KW-0472">Membrane</keyword>
<sequence length="234" mass="25960">MWDHESTTNESPCGTIRSRVDVVLVTRHNHGCRWRSWAVSENCTVLNKSFVCERVVGNEDSWAEACVNGDDGSESVLIRNRFSGSLPASMVGLHYLGYLDLSYNKLSGRIPTGTQLQSFNPSKFMGNAGLCGPPLIEKCPEDVTSNVGGSKNHQEERDGGSKNHQGDRDEFWKCLYVGTGFGFAAGDLLPLILRLIHSLMNSCWGASFREDFRIPLLVGVQVRHRLNVHDYLAS</sequence>
<dbReference type="SUPFAM" id="SSF52058">
    <property type="entry name" value="L domain-like"/>
    <property type="match status" value="1"/>
</dbReference>
<evidence type="ECO:0000256" key="1">
    <source>
        <dbReference type="ARBA" id="ARBA00004479"/>
    </source>
</evidence>
<dbReference type="EMBL" id="PKMF04000033">
    <property type="protein sequence ID" value="KAK7856790.1"/>
    <property type="molecule type" value="Genomic_DNA"/>
</dbReference>
<dbReference type="GO" id="GO:0016020">
    <property type="term" value="C:membrane"/>
    <property type="evidence" value="ECO:0007669"/>
    <property type="project" value="UniProtKB-SubCell"/>
</dbReference>
<dbReference type="AlphaFoldDB" id="A0AAW0LZB8"/>
<dbReference type="InterPro" id="IPR032675">
    <property type="entry name" value="LRR_dom_sf"/>
</dbReference>
<evidence type="ECO:0000256" key="2">
    <source>
        <dbReference type="ARBA" id="ARBA00022692"/>
    </source>
</evidence>
<evidence type="ECO:0000256" key="5">
    <source>
        <dbReference type="ARBA" id="ARBA00023136"/>
    </source>
</evidence>
<evidence type="ECO:0000256" key="4">
    <source>
        <dbReference type="ARBA" id="ARBA00022989"/>
    </source>
</evidence>
<dbReference type="InterPro" id="IPR046956">
    <property type="entry name" value="RLP23-like"/>
</dbReference>